<proteinExistence type="predicted"/>
<organism evidence="2">
    <name type="scientific">Tetraselmis sp. GSL018</name>
    <dbReference type="NCBI Taxonomy" id="582737"/>
    <lineage>
        <taxon>Eukaryota</taxon>
        <taxon>Viridiplantae</taxon>
        <taxon>Chlorophyta</taxon>
        <taxon>core chlorophytes</taxon>
        <taxon>Chlorodendrophyceae</taxon>
        <taxon>Chlorodendrales</taxon>
        <taxon>Chlorodendraceae</taxon>
        <taxon>Tetraselmis</taxon>
    </lineage>
</organism>
<evidence type="ECO:0000313" key="2">
    <source>
        <dbReference type="EMBL" id="JAC66798.1"/>
    </source>
</evidence>
<feature type="compositionally biased region" description="Basic residues" evidence="1">
    <location>
        <begin position="1"/>
        <end position="26"/>
    </location>
</feature>
<dbReference type="EMBL" id="GBEZ01019808">
    <property type="protein sequence ID" value="JAC66798.1"/>
    <property type="molecule type" value="Transcribed_RNA"/>
</dbReference>
<dbReference type="AlphaFoldDB" id="A0A061R489"/>
<protein>
    <submittedName>
        <fullName evidence="2">Uncharacterized protein</fullName>
    </submittedName>
</protein>
<name>A0A061R489_9CHLO</name>
<evidence type="ECO:0000256" key="1">
    <source>
        <dbReference type="SAM" id="MobiDB-lite"/>
    </source>
</evidence>
<reference evidence="2" key="1">
    <citation type="submission" date="2014-05" db="EMBL/GenBank/DDBJ databases">
        <title>The transcriptome of the halophilic microalga Tetraselmis sp. GSL018 isolated from the Great Salt Lake, Utah.</title>
        <authorList>
            <person name="Jinkerson R.E."/>
            <person name="D'Adamo S."/>
            <person name="Posewitz M.C."/>
        </authorList>
    </citation>
    <scope>NUCLEOTIDE SEQUENCE</scope>
    <source>
        <strain evidence="2">GSL018</strain>
    </source>
</reference>
<sequence>GTGGKRRWQSKKTRREKQRGPGRRRREACEESIGVERKGGKKAEGELRGEAARYSAA</sequence>
<feature type="compositionally biased region" description="Basic and acidic residues" evidence="1">
    <location>
        <begin position="34"/>
        <end position="51"/>
    </location>
</feature>
<feature type="non-terminal residue" evidence="2">
    <location>
        <position position="1"/>
    </location>
</feature>
<accession>A0A061R489</accession>
<feature type="region of interest" description="Disordered" evidence="1">
    <location>
        <begin position="1"/>
        <end position="57"/>
    </location>
</feature>
<gene>
    <name evidence="2" type="ORF">TSPGSL018_12776</name>
</gene>